<evidence type="ECO:0000313" key="5">
    <source>
        <dbReference type="Proteomes" id="UP000054558"/>
    </source>
</evidence>
<dbReference type="InterPro" id="IPR012878">
    <property type="entry name" value="Beta-AFase-like_GH127_cat"/>
</dbReference>
<dbReference type="SUPFAM" id="SSF48208">
    <property type="entry name" value="Six-hairpin glycosidases"/>
    <property type="match status" value="1"/>
</dbReference>
<evidence type="ECO:0000259" key="2">
    <source>
        <dbReference type="Pfam" id="PF07944"/>
    </source>
</evidence>
<evidence type="ECO:0000259" key="1">
    <source>
        <dbReference type="Pfam" id="PF05270"/>
    </source>
</evidence>
<dbReference type="InterPro" id="IPR008928">
    <property type="entry name" value="6-hairpin_glycosidase_sf"/>
</dbReference>
<dbReference type="InterPro" id="IPR007934">
    <property type="entry name" value="AbfB_ABD"/>
</dbReference>
<dbReference type="AlphaFoldDB" id="A0A1Y1I6Y6"/>
<dbReference type="OrthoDB" id="5358475at2759"/>
<dbReference type="Proteomes" id="UP000054558">
    <property type="component" value="Unassembled WGS sequence"/>
</dbReference>
<dbReference type="SUPFAM" id="SSF110221">
    <property type="entry name" value="AbfB domain"/>
    <property type="match status" value="1"/>
</dbReference>
<feature type="domain" description="Non-reducing end beta-L-arabinofuranosidase-like GH127 catalytic" evidence="2">
    <location>
        <begin position="18"/>
        <end position="400"/>
    </location>
</feature>
<proteinExistence type="predicted"/>
<dbReference type="CDD" id="cd23265">
    <property type="entry name" value="beta-trefoil_ABD_ABFB-like"/>
    <property type="match status" value="1"/>
</dbReference>
<dbReference type="Pfam" id="PF07944">
    <property type="entry name" value="Beta-AFase-like_GH127_cat"/>
    <property type="match status" value="1"/>
</dbReference>
<dbReference type="GO" id="GO:0046556">
    <property type="term" value="F:alpha-L-arabinofuranosidase activity"/>
    <property type="evidence" value="ECO:0007669"/>
    <property type="project" value="InterPro"/>
</dbReference>
<evidence type="ECO:0000313" key="4">
    <source>
        <dbReference type="EMBL" id="GAQ86714.1"/>
    </source>
</evidence>
<dbReference type="Pfam" id="PF20736">
    <property type="entry name" value="Glyco_hydro127M"/>
    <property type="match status" value="1"/>
</dbReference>
<feature type="domain" description="Non-reducing end beta-L-arabinofuranosidase-like GH127 middle" evidence="3">
    <location>
        <begin position="417"/>
        <end position="538"/>
    </location>
</feature>
<protein>
    <submittedName>
        <fullName evidence="4">Uncharacterized protein</fullName>
    </submittedName>
</protein>
<organism evidence="4 5">
    <name type="scientific">Klebsormidium nitens</name>
    <name type="common">Green alga</name>
    <name type="synonym">Ulothrix nitens</name>
    <dbReference type="NCBI Taxonomy" id="105231"/>
    <lineage>
        <taxon>Eukaryota</taxon>
        <taxon>Viridiplantae</taxon>
        <taxon>Streptophyta</taxon>
        <taxon>Klebsormidiophyceae</taxon>
        <taxon>Klebsormidiales</taxon>
        <taxon>Klebsormidiaceae</taxon>
        <taxon>Klebsormidium</taxon>
    </lineage>
</organism>
<reference evidence="4 5" key="1">
    <citation type="journal article" date="2014" name="Nat. Commun.">
        <title>Klebsormidium flaccidum genome reveals primary factors for plant terrestrial adaptation.</title>
        <authorList>
            <person name="Hori K."/>
            <person name="Maruyama F."/>
            <person name="Fujisawa T."/>
            <person name="Togashi T."/>
            <person name="Yamamoto N."/>
            <person name="Seo M."/>
            <person name="Sato S."/>
            <person name="Yamada T."/>
            <person name="Mori H."/>
            <person name="Tajima N."/>
            <person name="Moriyama T."/>
            <person name="Ikeuchi M."/>
            <person name="Watanabe M."/>
            <person name="Wada H."/>
            <person name="Kobayashi K."/>
            <person name="Saito M."/>
            <person name="Masuda T."/>
            <person name="Sasaki-Sekimoto Y."/>
            <person name="Mashiguchi K."/>
            <person name="Awai K."/>
            <person name="Shimojima M."/>
            <person name="Masuda S."/>
            <person name="Iwai M."/>
            <person name="Nobusawa T."/>
            <person name="Narise T."/>
            <person name="Kondo S."/>
            <person name="Saito H."/>
            <person name="Sato R."/>
            <person name="Murakawa M."/>
            <person name="Ihara Y."/>
            <person name="Oshima-Yamada Y."/>
            <person name="Ohtaka K."/>
            <person name="Satoh M."/>
            <person name="Sonobe K."/>
            <person name="Ishii M."/>
            <person name="Ohtani R."/>
            <person name="Kanamori-Sato M."/>
            <person name="Honoki R."/>
            <person name="Miyazaki D."/>
            <person name="Mochizuki H."/>
            <person name="Umetsu J."/>
            <person name="Higashi K."/>
            <person name="Shibata D."/>
            <person name="Kamiya Y."/>
            <person name="Sato N."/>
            <person name="Nakamura Y."/>
            <person name="Tabata S."/>
            <person name="Ida S."/>
            <person name="Kurokawa K."/>
            <person name="Ohta H."/>
        </authorList>
    </citation>
    <scope>NUCLEOTIDE SEQUENCE [LARGE SCALE GENOMIC DNA]</scope>
    <source>
        <strain evidence="4 5">NIES-2285</strain>
    </source>
</reference>
<dbReference type="InterPro" id="IPR049046">
    <property type="entry name" value="Beta-AFase-like_GH127_middle"/>
</dbReference>
<feature type="domain" description="Alpha-L-arabinofuranosidase B arabinose-binding" evidence="1">
    <location>
        <begin position="622"/>
        <end position="736"/>
    </location>
</feature>
<dbReference type="InterPro" id="IPR036195">
    <property type="entry name" value="AbfB_ABD_sf"/>
</dbReference>
<sequence>MSPASLPETFLRPFSLHDVRLLKGSQYERAQQTNLEYLLYLDVDRLVWSFRATAGLATPSAPYGGWEDPKGELRGHFVGHYLSASALMYAGTGNTTLHAKMQYLVRALAECQDHMGTGYLSAFPTEEFDRVEALQPVWAPYYTIHKIMAGLLDQYTVAGDALALAVVVRMADYFKARVDDVITRFTINRHWDSLNEESGGMNDVLYNLYHVTGKESHLELAHLFDKPCFLGPLTMEADELSGFHSNTHIPLVVGAQARYELLGDDAYRAMSKTFMDQVHHTHMYSTGGTSGWEFWQDPHRLGDTLQQENQETCTTYNMIKVARNLFRYSRAANYTDFIERATENGIIGTQRGTQPGVMIYMTPLGAGVSKARGWHGWGTPEQAFWCCYGSGVELFSKLGENLYFQGPESSANSPPSLFVAQFQSSTLHWQEAGLIVHQTTLHPTAEDAFLSVTLEIQSHDTSRKRHVSGGFAAPGDESEGELSDGVEATINVRIPAWAAADGLAASVNGDSVAVPSPGHFLEVTRFWESNDTVNLTIPVATYTERIQDDRPQFANLSAVLSGPYLLAGSTKGDRLLAPGLNANQPSDWIRPVEAARRAQLRSISLLTSPVPSGNAENDLAFVSHVGGRAFLVPTPNEGTDEAAAATFRFAPPLADTSKRGPPSDDQYVSLELFDTPGQFLVHNGAGHAVFVADRERSVAQGPAFDDFATFKQVPGLAGPGTVSFEALSGPGQYLSAFGSVLVPGQGLPVTLQPRQPDPAFAAASSFHVGTGLAAYHPMSFIAKGQHRDFLLFPIQAYRDESYTAYFDHV</sequence>
<keyword evidence="5" id="KW-1185">Reference proteome</keyword>
<dbReference type="Pfam" id="PF05270">
    <property type="entry name" value="AbfB"/>
    <property type="match status" value="1"/>
</dbReference>
<accession>A0A1Y1I6Y6</accession>
<dbReference type="OMA" id="HVGCRTR"/>
<gene>
    <name evidence="4" type="ORF">KFL_003070020</name>
</gene>
<name>A0A1Y1I6Y6_KLENI</name>
<dbReference type="GO" id="GO:0046373">
    <property type="term" value="P:L-arabinose metabolic process"/>
    <property type="evidence" value="ECO:0007669"/>
    <property type="project" value="InterPro"/>
</dbReference>
<evidence type="ECO:0000259" key="3">
    <source>
        <dbReference type="Pfam" id="PF20736"/>
    </source>
</evidence>
<dbReference type="PANTHER" id="PTHR31151:SF0">
    <property type="entry name" value="PROLINE-TRNA LIGASE (DUF1680)"/>
    <property type="match status" value="1"/>
</dbReference>
<dbReference type="EMBL" id="DF237256">
    <property type="protein sequence ID" value="GAQ86714.1"/>
    <property type="molecule type" value="Genomic_DNA"/>
</dbReference>
<dbReference type="Gene3D" id="2.80.10.50">
    <property type="match status" value="2"/>
</dbReference>
<dbReference type="PANTHER" id="PTHR31151">
    <property type="entry name" value="PROLINE-TRNA LIGASE (DUF1680)"/>
    <property type="match status" value="1"/>
</dbReference>